<dbReference type="Pfam" id="PF00266">
    <property type="entry name" value="Aminotran_5"/>
    <property type="match status" value="1"/>
</dbReference>
<dbReference type="InterPro" id="IPR010970">
    <property type="entry name" value="Cys_dSase_SufS"/>
</dbReference>
<dbReference type="EC" id="2.8.1.7" evidence="3"/>
<evidence type="ECO:0000256" key="3">
    <source>
        <dbReference type="ARBA" id="ARBA00012239"/>
    </source>
</evidence>
<sequence length="429" mass="48217">MFEDIRKEFPILKNSLFGKKFVYLDNAATTQKPQSVIDRFTQYYSKENANIHRGPYELSINATQLWEQAHESVASFINADSYKEIIFVRNSTEGLNFLVNTFGRELLSDGDIVVISEMEHHSNIVSWMLLQKQINFKLKYIPVKDDLTLDIDWLKDLVKKNGKKVKIVSVVHISNVLGIKNDVEEIFKIAKSVDAFTILDAAQSVARCEVNVKKIGCDALVFSGHKVYGPTGSGAIYCKLEYLEKLTPWMGGGEMISKVSKDGLEYNDLPWKFEAGTPDIGGGIVLGSAIEWLKNTVENVGGWDVIINHEQGLIGYLLNQFNGIEWFKHFGPNDISLKYGVVAFNIEGFTFRGCKNVLNIETSRDGNGISEFLNISGVAFREGYHCAEPLHDKFCIGPTLRFSLGIYNNEEDIKYATNILKQAVLRGLS</sequence>
<evidence type="ECO:0000256" key="4">
    <source>
        <dbReference type="ARBA" id="ARBA00022679"/>
    </source>
</evidence>
<dbReference type="AlphaFoldDB" id="A0A0F9ZHN9"/>
<dbReference type="PATRIC" id="fig|1619089.3.peg.542"/>
<organism evidence="9 10">
    <name type="scientific">candidate division WS6 bacterium GW2011_GWC1_33_20</name>
    <dbReference type="NCBI Taxonomy" id="1619089"/>
    <lineage>
        <taxon>Bacteria</taxon>
        <taxon>Candidatus Dojkabacteria</taxon>
    </lineage>
</organism>
<dbReference type="InterPro" id="IPR015421">
    <property type="entry name" value="PyrdxlP-dep_Trfase_major"/>
</dbReference>
<dbReference type="Proteomes" id="UP000034302">
    <property type="component" value="Unassembled WGS sequence"/>
</dbReference>
<evidence type="ECO:0000256" key="2">
    <source>
        <dbReference type="ARBA" id="ARBA00010447"/>
    </source>
</evidence>
<dbReference type="SUPFAM" id="SSF53383">
    <property type="entry name" value="PLP-dependent transferases"/>
    <property type="match status" value="1"/>
</dbReference>
<comment type="cofactor">
    <cofactor evidence="1 7">
        <name>pyridoxal 5'-phosphate</name>
        <dbReference type="ChEBI" id="CHEBI:597326"/>
    </cofactor>
</comment>
<dbReference type="EMBL" id="LBOV01000012">
    <property type="protein sequence ID" value="KKP43673.1"/>
    <property type="molecule type" value="Genomic_DNA"/>
</dbReference>
<evidence type="ECO:0000256" key="6">
    <source>
        <dbReference type="ARBA" id="ARBA00050776"/>
    </source>
</evidence>
<feature type="domain" description="Aminotransferase class V" evidence="8">
    <location>
        <begin position="22"/>
        <end position="414"/>
    </location>
</feature>
<dbReference type="GO" id="GO:0006534">
    <property type="term" value="P:cysteine metabolic process"/>
    <property type="evidence" value="ECO:0007669"/>
    <property type="project" value="InterPro"/>
</dbReference>
<keyword evidence="9" id="KW-0456">Lyase</keyword>
<evidence type="ECO:0000313" key="9">
    <source>
        <dbReference type="EMBL" id="KKP43673.1"/>
    </source>
</evidence>
<evidence type="ECO:0000256" key="7">
    <source>
        <dbReference type="RuleBase" id="RU004504"/>
    </source>
</evidence>
<dbReference type="InterPro" id="IPR015424">
    <property type="entry name" value="PyrdxlP-dep_Trfase"/>
</dbReference>
<comment type="similarity">
    <text evidence="2">Belongs to the class-V pyridoxal-phosphate-dependent aminotransferase family. Csd subfamily.</text>
</comment>
<evidence type="ECO:0000259" key="8">
    <source>
        <dbReference type="Pfam" id="PF00266"/>
    </source>
</evidence>
<dbReference type="InterPro" id="IPR000192">
    <property type="entry name" value="Aminotrans_V_dom"/>
</dbReference>
<dbReference type="GO" id="GO:0016829">
    <property type="term" value="F:lyase activity"/>
    <property type="evidence" value="ECO:0007669"/>
    <property type="project" value="UniProtKB-KW"/>
</dbReference>
<accession>A0A0F9ZHN9</accession>
<evidence type="ECO:0000256" key="5">
    <source>
        <dbReference type="ARBA" id="ARBA00022898"/>
    </source>
</evidence>
<keyword evidence="4 9" id="KW-0808">Transferase</keyword>
<evidence type="ECO:0000313" key="10">
    <source>
        <dbReference type="Proteomes" id="UP000034302"/>
    </source>
</evidence>
<dbReference type="GO" id="GO:0030170">
    <property type="term" value="F:pyridoxal phosphate binding"/>
    <property type="evidence" value="ECO:0007669"/>
    <property type="project" value="InterPro"/>
</dbReference>
<keyword evidence="5" id="KW-0663">Pyridoxal phosphate</keyword>
<comment type="catalytic activity">
    <reaction evidence="6">
        <text>(sulfur carrier)-H + L-cysteine = (sulfur carrier)-SH + L-alanine</text>
        <dbReference type="Rhea" id="RHEA:43892"/>
        <dbReference type="Rhea" id="RHEA-COMP:14737"/>
        <dbReference type="Rhea" id="RHEA-COMP:14739"/>
        <dbReference type="ChEBI" id="CHEBI:29917"/>
        <dbReference type="ChEBI" id="CHEBI:35235"/>
        <dbReference type="ChEBI" id="CHEBI:57972"/>
        <dbReference type="ChEBI" id="CHEBI:64428"/>
        <dbReference type="EC" id="2.8.1.7"/>
    </reaction>
</comment>
<name>A0A0F9ZHN9_9BACT</name>
<reference evidence="9 10" key="1">
    <citation type="journal article" date="2015" name="Nature">
        <title>rRNA introns, odd ribosomes, and small enigmatic genomes across a large radiation of phyla.</title>
        <authorList>
            <person name="Brown C.T."/>
            <person name="Hug L.A."/>
            <person name="Thomas B.C."/>
            <person name="Sharon I."/>
            <person name="Castelle C.J."/>
            <person name="Singh A."/>
            <person name="Wilkins M.J."/>
            <person name="Williams K.H."/>
            <person name="Banfield J.F."/>
        </authorList>
    </citation>
    <scope>NUCLEOTIDE SEQUENCE [LARGE SCALE GENOMIC DNA]</scope>
</reference>
<dbReference type="PANTHER" id="PTHR43586:SF8">
    <property type="entry name" value="CYSTEINE DESULFURASE 1, CHLOROPLASTIC"/>
    <property type="match status" value="1"/>
</dbReference>
<dbReference type="PROSITE" id="PS00595">
    <property type="entry name" value="AA_TRANSFER_CLASS_5"/>
    <property type="match status" value="1"/>
</dbReference>
<dbReference type="GO" id="GO:0031071">
    <property type="term" value="F:cysteine desulfurase activity"/>
    <property type="evidence" value="ECO:0007669"/>
    <property type="project" value="UniProtKB-EC"/>
</dbReference>
<dbReference type="InterPro" id="IPR015422">
    <property type="entry name" value="PyrdxlP-dep_Trfase_small"/>
</dbReference>
<dbReference type="Gene3D" id="3.40.640.10">
    <property type="entry name" value="Type I PLP-dependent aspartate aminotransferase-like (Major domain)"/>
    <property type="match status" value="1"/>
</dbReference>
<dbReference type="CDD" id="cd06453">
    <property type="entry name" value="SufS_like"/>
    <property type="match status" value="1"/>
</dbReference>
<evidence type="ECO:0000256" key="1">
    <source>
        <dbReference type="ARBA" id="ARBA00001933"/>
    </source>
</evidence>
<dbReference type="InterPro" id="IPR020578">
    <property type="entry name" value="Aminotrans_V_PyrdxlP_BS"/>
</dbReference>
<comment type="caution">
    <text evidence="9">The sequence shown here is derived from an EMBL/GenBank/DDBJ whole genome shotgun (WGS) entry which is preliminary data.</text>
</comment>
<gene>
    <name evidence="9" type="ORF">UR34_C0012G0025</name>
</gene>
<dbReference type="Gene3D" id="3.90.1150.10">
    <property type="entry name" value="Aspartate Aminotransferase, domain 1"/>
    <property type="match status" value="1"/>
</dbReference>
<protein>
    <recommendedName>
        <fullName evidence="3">cysteine desulfurase</fullName>
        <ecNumber evidence="3">2.8.1.7</ecNumber>
    </recommendedName>
</protein>
<dbReference type="PANTHER" id="PTHR43586">
    <property type="entry name" value="CYSTEINE DESULFURASE"/>
    <property type="match status" value="1"/>
</dbReference>
<proteinExistence type="inferred from homology"/>